<keyword evidence="6 9" id="KW-0812">Transmembrane</keyword>
<evidence type="ECO:0000256" key="5">
    <source>
        <dbReference type="ARBA" id="ARBA00022519"/>
    </source>
</evidence>
<dbReference type="AlphaFoldDB" id="C7BU43"/>
<evidence type="ECO:0000256" key="2">
    <source>
        <dbReference type="ARBA" id="ARBA00009803"/>
    </source>
</evidence>
<dbReference type="GO" id="GO:0005886">
    <property type="term" value="C:plasma membrane"/>
    <property type="evidence" value="ECO:0007669"/>
    <property type="project" value="UniProtKB-SubCell"/>
</dbReference>
<evidence type="ECO:0000256" key="1">
    <source>
        <dbReference type="ARBA" id="ARBA00004429"/>
    </source>
</evidence>
<protein>
    <recommendedName>
        <fullName evidence="3">Universal stress protein B</fullName>
    </recommendedName>
</protein>
<evidence type="ECO:0000256" key="9">
    <source>
        <dbReference type="SAM" id="Phobius"/>
    </source>
</evidence>
<evidence type="ECO:0000256" key="6">
    <source>
        <dbReference type="ARBA" id="ARBA00022692"/>
    </source>
</evidence>
<feature type="transmembrane region" description="Helical" evidence="9">
    <location>
        <begin position="12"/>
        <end position="32"/>
    </location>
</feature>
<sequence length="123" mass="14262">MTALANHSKEGIMFSTIALFWALCLVCIMNMMRYFSSLRVLLSILRQSDPLLYQSVDGNGFFTTHGQLNKQMRLVRYINSQRYLDHHDPEVVLLCERLRKQFILTSALSGLVVVCLISMLIWY</sequence>
<evidence type="ECO:0000313" key="11">
    <source>
        <dbReference type="Proteomes" id="UP000002747"/>
    </source>
</evidence>
<evidence type="ECO:0000313" key="10">
    <source>
        <dbReference type="EMBL" id="CAQ82193.1"/>
    </source>
</evidence>
<dbReference type="EMBL" id="FM162591">
    <property type="protein sequence ID" value="CAQ82193.1"/>
    <property type="molecule type" value="Genomic_DNA"/>
</dbReference>
<evidence type="ECO:0000256" key="3">
    <source>
        <dbReference type="ARBA" id="ARBA00021128"/>
    </source>
</evidence>
<keyword evidence="4" id="KW-1003">Cell membrane</keyword>
<dbReference type="NCBIfam" id="NF003435">
    <property type="entry name" value="PRK04960.1"/>
    <property type="match status" value="1"/>
</dbReference>
<feature type="transmembrane region" description="Helical" evidence="9">
    <location>
        <begin position="102"/>
        <end position="122"/>
    </location>
</feature>
<dbReference type="eggNOG" id="ENOG502ZP3V">
    <property type="taxonomic scope" value="Bacteria"/>
</dbReference>
<reference evidence="10 11" key="1">
    <citation type="journal article" date="2009" name="BMC Genomics">
        <title>Comparative genomics of the emerging human pathogen Photorhabdus asymbiotica with the insect pathogen Photorhabdus luminescens.</title>
        <authorList>
            <person name="Wilkinson P."/>
            <person name="Waterfield N.R."/>
            <person name="Crossman L."/>
            <person name="Corton C."/>
            <person name="Sanchez-Contreras M."/>
            <person name="Vlisidou I."/>
            <person name="Barron A."/>
            <person name="Bignell A."/>
            <person name="Clark L."/>
            <person name="Ormond D."/>
            <person name="Mayho M."/>
            <person name="Bason N."/>
            <person name="Smith F."/>
            <person name="Simmonds M."/>
            <person name="Churcher C."/>
            <person name="Harris D."/>
            <person name="Thompson N.R."/>
            <person name="Quail M."/>
            <person name="Parkhill J."/>
            <person name="ffrench-Constant R.H."/>
        </authorList>
    </citation>
    <scope>NUCLEOTIDE SEQUENCE [LARGE SCALE GENOMIC DNA]</scope>
    <source>
        <strain evidence="11">ATCC 43949 / 3105-77</strain>
    </source>
</reference>
<dbReference type="KEGG" id="pay:PAU_00100"/>
<keyword evidence="5" id="KW-0997">Cell inner membrane</keyword>
<evidence type="ECO:0000256" key="4">
    <source>
        <dbReference type="ARBA" id="ARBA00022475"/>
    </source>
</evidence>
<keyword evidence="7 9" id="KW-1133">Transmembrane helix</keyword>
<keyword evidence="8 9" id="KW-0472">Membrane</keyword>
<name>C7BU43_PHOAA</name>
<dbReference type="STRING" id="291112.PAU_00100"/>
<accession>C7BU43</accession>
<comment type="subcellular location">
    <subcellularLocation>
        <location evidence="1">Cell inner membrane</location>
        <topology evidence="1">Multi-pass membrane protein</topology>
    </subcellularLocation>
</comment>
<evidence type="ECO:0000256" key="8">
    <source>
        <dbReference type="ARBA" id="ARBA00023136"/>
    </source>
</evidence>
<dbReference type="Pfam" id="PF10625">
    <property type="entry name" value="UspB"/>
    <property type="match status" value="1"/>
</dbReference>
<gene>
    <name evidence="10" type="primary">uspB</name>
    <name evidence="10" type="ordered locus">PAU_00100</name>
</gene>
<evidence type="ECO:0000256" key="7">
    <source>
        <dbReference type="ARBA" id="ARBA00022989"/>
    </source>
</evidence>
<organism evidence="10 11">
    <name type="scientific">Photorhabdus asymbiotica subsp. asymbiotica (strain ATCC 43949 / 3105-77)</name>
    <name type="common">Xenorhabdus luminescens (strain 2)</name>
    <dbReference type="NCBI Taxonomy" id="553480"/>
    <lineage>
        <taxon>Bacteria</taxon>
        <taxon>Pseudomonadati</taxon>
        <taxon>Pseudomonadota</taxon>
        <taxon>Gammaproteobacteria</taxon>
        <taxon>Enterobacterales</taxon>
        <taxon>Morganellaceae</taxon>
        <taxon>Photorhabdus</taxon>
    </lineage>
</organism>
<dbReference type="InterPro" id="IPR019598">
    <property type="entry name" value="Universal_stress_protein_B"/>
</dbReference>
<dbReference type="Proteomes" id="UP000002747">
    <property type="component" value="Chromosome"/>
</dbReference>
<comment type="similarity">
    <text evidence="2">Belongs to the universal stress protein B family.</text>
</comment>
<proteinExistence type="inferred from homology"/>